<gene>
    <name evidence="2" type="ORF">BU26DRAFT_228277</name>
</gene>
<organism evidence="2 3">
    <name type="scientific">Trematosphaeria pertusa</name>
    <dbReference type="NCBI Taxonomy" id="390896"/>
    <lineage>
        <taxon>Eukaryota</taxon>
        <taxon>Fungi</taxon>
        <taxon>Dikarya</taxon>
        <taxon>Ascomycota</taxon>
        <taxon>Pezizomycotina</taxon>
        <taxon>Dothideomycetes</taxon>
        <taxon>Pleosporomycetidae</taxon>
        <taxon>Pleosporales</taxon>
        <taxon>Massarineae</taxon>
        <taxon>Trematosphaeriaceae</taxon>
        <taxon>Trematosphaeria</taxon>
    </lineage>
</organism>
<protein>
    <recommendedName>
        <fullName evidence="1">F-box domain-containing protein</fullName>
    </recommendedName>
</protein>
<keyword evidence="3" id="KW-1185">Reference proteome</keyword>
<name>A0A6A6IU26_9PLEO</name>
<dbReference type="EMBL" id="ML987191">
    <property type="protein sequence ID" value="KAF2253688.1"/>
    <property type="molecule type" value="Genomic_DNA"/>
</dbReference>
<dbReference type="Proteomes" id="UP000800094">
    <property type="component" value="Unassembled WGS sequence"/>
</dbReference>
<dbReference type="AlphaFoldDB" id="A0A6A6IU26"/>
<dbReference type="SUPFAM" id="SSF81383">
    <property type="entry name" value="F-box domain"/>
    <property type="match status" value="1"/>
</dbReference>
<feature type="domain" description="F-box" evidence="1">
    <location>
        <begin position="29"/>
        <end position="68"/>
    </location>
</feature>
<dbReference type="SMART" id="SM00256">
    <property type="entry name" value="FBOX"/>
    <property type="match status" value="1"/>
</dbReference>
<dbReference type="InterPro" id="IPR001810">
    <property type="entry name" value="F-box_dom"/>
</dbReference>
<dbReference type="OrthoDB" id="5279008at2759"/>
<proteinExistence type="predicted"/>
<evidence type="ECO:0000313" key="2">
    <source>
        <dbReference type="EMBL" id="KAF2253688.1"/>
    </source>
</evidence>
<accession>A0A6A6IU26</accession>
<dbReference type="CDD" id="cd09917">
    <property type="entry name" value="F-box_SF"/>
    <property type="match status" value="1"/>
</dbReference>
<dbReference type="RefSeq" id="XP_033688692.1">
    <property type="nucleotide sequence ID" value="XM_033820823.1"/>
</dbReference>
<dbReference type="GeneID" id="54574153"/>
<evidence type="ECO:0000259" key="1">
    <source>
        <dbReference type="SMART" id="SM00256"/>
    </source>
</evidence>
<dbReference type="Pfam" id="PF00646">
    <property type="entry name" value="F-box"/>
    <property type="match status" value="1"/>
</dbReference>
<evidence type="ECO:0000313" key="3">
    <source>
        <dbReference type="Proteomes" id="UP000800094"/>
    </source>
</evidence>
<dbReference type="InterPro" id="IPR036047">
    <property type="entry name" value="F-box-like_dom_sf"/>
</dbReference>
<sequence length="534" mass="60505">MHNHHLDTHRRRQSQLQTLAMDFNGFHELPEEIIDHVCANLPKQDIHNLRLTCKHLAAKSYHQFLVCHFRAAQFIFTEESLRTLISFAKDPKIGPAIKELQLCLVTFPPQKKHGIHENPLTEQEKKEASDIKLVAKTEFGPKRVSETVDSVLEERLTAYSTQLKRNRRRLYSRYEHDQHTMRTKSTDVEMLSEALRLLPALDSITLMDRLDRNDPPWGARKIVNDTSLWPVAASVAAIQDDAELRHYWFWSAVEHGNKIERRLKAFSAHSIGVVLGAIYRSRIKLKGSLSFRSAPYSLLFPMTPTSRNKTPLSTPAKTFAESQIEELKPAMSKLTAFSVSLYEYLRGLDRWGLGDSAGVGEGVPLGWILKLLPFMSALQRLHIVGEGFRGLTEEKDLWKSFADDKVCLPKLCQLEIRSTQFRVADLCQVFANHRDTLQDVSIQDSIPSGGNYLHLLQALTELPAMRVVDLLNGAPSAHVWVQPPRASVLPGFGTCHFHAEGQSPSKFQWELRSQIQPHLTAIGLTLEQVAQSLS</sequence>
<reference evidence="2" key="1">
    <citation type="journal article" date="2020" name="Stud. Mycol.">
        <title>101 Dothideomycetes genomes: a test case for predicting lifestyles and emergence of pathogens.</title>
        <authorList>
            <person name="Haridas S."/>
            <person name="Albert R."/>
            <person name="Binder M."/>
            <person name="Bloem J."/>
            <person name="Labutti K."/>
            <person name="Salamov A."/>
            <person name="Andreopoulos B."/>
            <person name="Baker S."/>
            <person name="Barry K."/>
            <person name="Bills G."/>
            <person name="Bluhm B."/>
            <person name="Cannon C."/>
            <person name="Castanera R."/>
            <person name="Culley D."/>
            <person name="Daum C."/>
            <person name="Ezra D."/>
            <person name="Gonzalez J."/>
            <person name="Henrissat B."/>
            <person name="Kuo A."/>
            <person name="Liang C."/>
            <person name="Lipzen A."/>
            <person name="Lutzoni F."/>
            <person name="Magnuson J."/>
            <person name="Mondo S."/>
            <person name="Nolan M."/>
            <person name="Ohm R."/>
            <person name="Pangilinan J."/>
            <person name="Park H.-J."/>
            <person name="Ramirez L."/>
            <person name="Alfaro M."/>
            <person name="Sun H."/>
            <person name="Tritt A."/>
            <person name="Yoshinaga Y."/>
            <person name="Zwiers L.-H."/>
            <person name="Turgeon B."/>
            <person name="Goodwin S."/>
            <person name="Spatafora J."/>
            <person name="Crous P."/>
            <person name="Grigoriev I."/>
        </authorList>
    </citation>
    <scope>NUCLEOTIDE SEQUENCE</scope>
    <source>
        <strain evidence="2">CBS 122368</strain>
    </source>
</reference>